<dbReference type="PANTHER" id="PTHR45900:SF1">
    <property type="entry name" value="MITOCHONDRIAL DNA REPAIR PROTEIN RECA HOMOLOG-RELATED"/>
    <property type="match status" value="1"/>
</dbReference>
<evidence type="ECO:0000256" key="3">
    <source>
        <dbReference type="ARBA" id="ARBA00022840"/>
    </source>
</evidence>
<evidence type="ECO:0000259" key="5">
    <source>
        <dbReference type="PROSITE" id="PS50162"/>
    </source>
</evidence>
<name>A0A7K4N3T0_9ARCH</name>
<evidence type="ECO:0000313" key="7">
    <source>
        <dbReference type="Proteomes" id="UP000527815"/>
    </source>
</evidence>
<dbReference type="InterPro" id="IPR013765">
    <property type="entry name" value="DNA_recomb/repair_RecA"/>
</dbReference>
<dbReference type="GO" id="GO:0005524">
    <property type="term" value="F:ATP binding"/>
    <property type="evidence" value="ECO:0007669"/>
    <property type="project" value="UniProtKB-KW"/>
</dbReference>
<dbReference type="GO" id="GO:0006310">
    <property type="term" value="P:DNA recombination"/>
    <property type="evidence" value="ECO:0007669"/>
    <property type="project" value="UniProtKB-KW"/>
</dbReference>
<dbReference type="Gene3D" id="3.40.50.300">
    <property type="entry name" value="P-loop containing nucleotide triphosphate hydrolases"/>
    <property type="match status" value="1"/>
</dbReference>
<evidence type="ECO:0000256" key="1">
    <source>
        <dbReference type="ARBA" id="ARBA00009391"/>
    </source>
</evidence>
<keyword evidence="3" id="KW-0067">ATP-binding</keyword>
<dbReference type="InterPro" id="IPR049428">
    <property type="entry name" value="RecA-like_N"/>
</dbReference>
<dbReference type="InterPro" id="IPR020588">
    <property type="entry name" value="RecA_ATP-bd"/>
</dbReference>
<reference evidence="6 7" key="1">
    <citation type="journal article" date="2019" name="Environ. Microbiol.">
        <title>Genomics insights into ecotype formation of ammonia-oxidizing archaea in the deep ocean.</title>
        <authorList>
            <person name="Wang Y."/>
            <person name="Huang J.M."/>
            <person name="Cui G.J."/>
            <person name="Nunoura T."/>
            <person name="Takaki Y."/>
            <person name="Li W.L."/>
            <person name="Li J."/>
            <person name="Gao Z.M."/>
            <person name="Takai K."/>
            <person name="Zhang A.Q."/>
            <person name="Stepanauskas R."/>
        </authorList>
    </citation>
    <scope>NUCLEOTIDE SEQUENCE [LARGE SCALE GENOMIC DNA]</scope>
    <source>
        <strain evidence="6 7">D1b</strain>
    </source>
</reference>
<protein>
    <submittedName>
        <fullName evidence="6">Recombinase RecA</fullName>
    </submittedName>
</protein>
<dbReference type="PANTHER" id="PTHR45900">
    <property type="entry name" value="RECA"/>
    <property type="match status" value="1"/>
</dbReference>
<evidence type="ECO:0000256" key="4">
    <source>
        <dbReference type="ARBA" id="ARBA00023172"/>
    </source>
</evidence>
<dbReference type="GO" id="GO:0006281">
    <property type="term" value="P:DNA repair"/>
    <property type="evidence" value="ECO:0007669"/>
    <property type="project" value="InterPro"/>
</dbReference>
<sequence length="345" mass="38152">MSEYFDELLKATGNEFGSKVSDGIEAGDVSGYIDTGSYILNALISGDIYGGIPTNKITAFAGETATGKTFFVLGIVKQFLADNPSGGVLYFESESALTKQMIKDRGIDPERMIILPVTTIQEFTHQALKVVESHMESQEDRPLMMCLDSLGMLSTTKEVTDISEGKETKDMTRAQLVKGAFRVLTLKLGKAGIPLLVTNHTYKQVGTMFPQDVMGGGSGIQYAASTIVFLSRRKEKEGTEVVGNIIHCKNYKSRLTKENKRVDVLLRYDQGLNRYYGLIELAEDAGIFTKVSTRYEMPDGSKVFGKAILSEPEKYFTTELLDKLNDHAKKVFLYGGFDEENVEAE</sequence>
<organism evidence="6 7">
    <name type="scientific">Marine Group I thaumarchaeote</name>
    <dbReference type="NCBI Taxonomy" id="2511932"/>
    <lineage>
        <taxon>Archaea</taxon>
        <taxon>Nitrososphaerota</taxon>
        <taxon>Marine Group I</taxon>
    </lineage>
</organism>
<dbReference type="SUPFAM" id="SSF52540">
    <property type="entry name" value="P-loop containing nucleoside triphosphate hydrolases"/>
    <property type="match status" value="1"/>
</dbReference>
<comment type="similarity">
    <text evidence="1">Belongs to the RecA family.</text>
</comment>
<keyword evidence="2" id="KW-0547">Nucleotide-binding</keyword>
<dbReference type="AlphaFoldDB" id="A0A7K4N3T0"/>
<gene>
    <name evidence="6" type="ORF">HX865_05575</name>
</gene>
<evidence type="ECO:0000313" key="6">
    <source>
        <dbReference type="EMBL" id="NWJ77947.1"/>
    </source>
</evidence>
<accession>A0A7K4N3T0</accession>
<dbReference type="InterPro" id="IPR027417">
    <property type="entry name" value="P-loop_NTPase"/>
</dbReference>
<dbReference type="PROSITE" id="PS50162">
    <property type="entry name" value="RECA_2"/>
    <property type="match status" value="1"/>
</dbReference>
<evidence type="ECO:0000256" key="2">
    <source>
        <dbReference type="ARBA" id="ARBA00022741"/>
    </source>
</evidence>
<dbReference type="EMBL" id="JACASZ010000128">
    <property type="protein sequence ID" value="NWJ77947.1"/>
    <property type="molecule type" value="Genomic_DNA"/>
</dbReference>
<comment type="caution">
    <text evidence="6">The sequence shown here is derived from an EMBL/GenBank/DDBJ whole genome shotgun (WGS) entry which is preliminary data.</text>
</comment>
<dbReference type="GO" id="GO:0003697">
    <property type="term" value="F:single-stranded DNA binding"/>
    <property type="evidence" value="ECO:0007669"/>
    <property type="project" value="InterPro"/>
</dbReference>
<proteinExistence type="inferred from homology"/>
<keyword evidence="4" id="KW-0233">DNA recombination</keyword>
<dbReference type="GO" id="GO:0140664">
    <property type="term" value="F:ATP-dependent DNA damage sensor activity"/>
    <property type="evidence" value="ECO:0007669"/>
    <property type="project" value="InterPro"/>
</dbReference>
<dbReference type="Pfam" id="PF00154">
    <property type="entry name" value="RecA_N"/>
    <property type="match status" value="1"/>
</dbReference>
<dbReference type="Proteomes" id="UP000527815">
    <property type="component" value="Unassembled WGS sequence"/>
</dbReference>
<feature type="domain" description="RecA family profile 1" evidence="5">
    <location>
        <begin position="29"/>
        <end position="201"/>
    </location>
</feature>